<keyword evidence="5 10" id="KW-0648">Protein biosynthesis</keyword>
<dbReference type="Proteomes" id="UP001152320">
    <property type="component" value="Chromosome 13"/>
</dbReference>
<accession>A0A9Q1BR31</accession>
<dbReference type="InterPro" id="IPR014729">
    <property type="entry name" value="Rossmann-like_a/b/a_fold"/>
</dbReference>
<dbReference type="GO" id="GO:0006431">
    <property type="term" value="P:methionyl-tRNA aminoacylation"/>
    <property type="evidence" value="ECO:0007669"/>
    <property type="project" value="InterPro"/>
</dbReference>
<comment type="similarity">
    <text evidence="10">Belongs to the class-I aminoacyl-tRNA synthetase family.</text>
</comment>
<dbReference type="EMBL" id="JAIZAY010000013">
    <property type="protein sequence ID" value="KAJ8031056.1"/>
    <property type="molecule type" value="Genomic_DNA"/>
</dbReference>
<comment type="caution">
    <text evidence="12">The sequence shown here is derived from an EMBL/GenBank/DDBJ whole genome shotgun (WGS) entry which is preliminary data.</text>
</comment>
<dbReference type="NCBIfam" id="TIGR00398">
    <property type="entry name" value="metG"/>
    <property type="match status" value="1"/>
</dbReference>
<dbReference type="PRINTS" id="PR01041">
    <property type="entry name" value="TRNASYNTHMET"/>
</dbReference>
<dbReference type="GO" id="GO:0005524">
    <property type="term" value="F:ATP binding"/>
    <property type="evidence" value="ECO:0007669"/>
    <property type="project" value="UniProtKB-KW"/>
</dbReference>
<evidence type="ECO:0000256" key="4">
    <source>
        <dbReference type="ARBA" id="ARBA00022840"/>
    </source>
</evidence>
<dbReference type="EC" id="6.1.1.10" evidence="1"/>
<evidence type="ECO:0000256" key="10">
    <source>
        <dbReference type="RuleBase" id="RU363039"/>
    </source>
</evidence>
<evidence type="ECO:0000256" key="8">
    <source>
        <dbReference type="ARBA" id="ARBA00030331"/>
    </source>
</evidence>
<evidence type="ECO:0000256" key="5">
    <source>
        <dbReference type="ARBA" id="ARBA00022917"/>
    </source>
</evidence>
<evidence type="ECO:0000256" key="3">
    <source>
        <dbReference type="ARBA" id="ARBA00022741"/>
    </source>
</evidence>
<dbReference type="Gene3D" id="3.40.50.620">
    <property type="entry name" value="HUPs"/>
    <property type="match status" value="1"/>
</dbReference>
<dbReference type="PANTHER" id="PTHR43326">
    <property type="entry name" value="METHIONYL-TRNA SYNTHETASE"/>
    <property type="match status" value="1"/>
</dbReference>
<keyword evidence="2 10" id="KW-0436">Ligase</keyword>
<dbReference type="GO" id="GO:0005739">
    <property type="term" value="C:mitochondrion"/>
    <property type="evidence" value="ECO:0007669"/>
    <property type="project" value="UniProtKB-ARBA"/>
</dbReference>
<evidence type="ECO:0000256" key="7">
    <source>
        <dbReference type="ARBA" id="ARBA00026124"/>
    </source>
</evidence>
<dbReference type="Pfam" id="PF09334">
    <property type="entry name" value="tRNA-synt_1g"/>
    <property type="match status" value="1"/>
</dbReference>
<evidence type="ECO:0000256" key="6">
    <source>
        <dbReference type="ARBA" id="ARBA00023146"/>
    </source>
</evidence>
<dbReference type="FunFam" id="2.170.220.10:FF:000001">
    <property type="entry name" value="methionine--tRNA ligase, mitochondrial"/>
    <property type="match status" value="1"/>
</dbReference>
<keyword evidence="6 10" id="KW-0030">Aminoacyl-tRNA synthetase</keyword>
<dbReference type="InterPro" id="IPR023457">
    <property type="entry name" value="Met-tRNA_synth_2"/>
</dbReference>
<evidence type="ECO:0000313" key="13">
    <source>
        <dbReference type="Proteomes" id="UP001152320"/>
    </source>
</evidence>
<dbReference type="CDD" id="cd00814">
    <property type="entry name" value="MetRS_core"/>
    <property type="match status" value="1"/>
</dbReference>
<keyword evidence="3 10" id="KW-0547">Nucleotide-binding</keyword>
<organism evidence="12 13">
    <name type="scientific">Holothuria leucospilota</name>
    <name type="common">Black long sea cucumber</name>
    <name type="synonym">Mertensiothuria leucospilota</name>
    <dbReference type="NCBI Taxonomy" id="206669"/>
    <lineage>
        <taxon>Eukaryota</taxon>
        <taxon>Metazoa</taxon>
        <taxon>Echinodermata</taxon>
        <taxon>Eleutherozoa</taxon>
        <taxon>Echinozoa</taxon>
        <taxon>Holothuroidea</taxon>
        <taxon>Aspidochirotacea</taxon>
        <taxon>Aspidochirotida</taxon>
        <taxon>Holothuriidae</taxon>
        <taxon>Holothuria</taxon>
    </lineage>
</organism>
<evidence type="ECO:0000256" key="2">
    <source>
        <dbReference type="ARBA" id="ARBA00022598"/>
    </source>
</evidence>
<feature type="domain" description="Methionyl/Leucyl tRNA synthetase" evidence="11">
    <location>
        <begin position="44"/>
        <end position="381"/>
    </location>
</feature>
<dbReference type="InterPro" id="IPR033911">
    <property type="entry name" value="MetRS_core"/>
</dbReference>
<proteinExistence type="inferred from homology"/>
<gene>
    <name evidence="12" type="ORF">HOLleu_27657</name>
</gene>
<dbReference type="SUPFAM" id="SSF52374">
    <property type="entry name" value="Nucleotidylyl transferase"/>
    <property type="match status" value="1"/>
</dbReference>
<dbReference type="InterPro" id="IPR015413">
    <property type="entry name" value="Methionyl/Leucyl_tRNA_Synth"/>
</dbReference>
<name>A0A9Q1BR31_HOLLE</name>
<dbReference type="AlphaFoldDB" id="A0A9Q1BR31"/>
<evidence type="ECO:0000313" key="12">
    <source>
        <dbReference type="EMBL" id="KAJ8031056.1"/>
    </source>
</evidence>
<dbReference type="GO" id="GO:0004825">
    <property type="term" value="F:methionine-tRNA ligase activity"/>
    <property type="evidence" value="ECO:0007669"/>
    <property type="project" value="UniProtKB-EC"/>
</dbReference>
<comment type="catalytic activity">
    <reaction evidence="9">
        <text>tRNA(Met) + L-methionine + ATP = L-methionyl-tRNA(Met) + AMP + diphosphate</text>
        <dbReference type="Rhea" id="RHEA:13481"/>
        <dbReference type="Rhea" id="RHEA-COMP:9667"/>
        <dbReference type="Rhea" id="RHEA-COMP:9698"/>
        <dbReference type="ChEBI" id="CHEBI:30616"/>
        <dbReference type="ChEBI" id="CHEBI:33019"/>
        <dbReference type="ChEBI" id="CHEBI:57844"/>
        <dbReference type="ChEBI" id="CHEBI:78442"/>
        <dbReference type="ChEBI" id="CHEBI:78530"/>
        <dbReference type="ChEBI" id="CHEBI:456215"/>
        <dbReference type="EC" id="6.1.1.10"/>
    </reaction>
</comment>
<evidence type="ECO:0000256" key="9">
    <source>
        <dbReference type="ARBA" id="ARBA00047364"/>
    </source>
</evidence>
<sequence>MLKVKTLLLTSFNTLAQKRFLQLNPAAKIRNISYTSSLLNGKPVYISTPIFYVNAVPHIGHLYSVVLADFFHRYMKMTGTTDAMFSTGTDEHGLKVQQAAASAGKDPKLFCDEVSQEFKRLFDCSDVAYTDYIRTTEERHRKAVKCFWEELFSRGFIYKGHYEGWYSTSDETFLPEGQITDGTDKNGQKIKVSVDSGNTVEWTTETNYMFKLSEFGDHLMKWLETNPKSVQPTKFHSMVKTWVRAGLKDLSVSRQKSRLEWGIPVPGDDSQTIYVWLDALVNYLTVCGYPDSLCGWPGINIVGKDILKFHAIYWPAFLMAAGLEPPQAVVCHSHWTMDNFKMSKSRGNVVDPFDQLKKYSSDGLRYFLLREGVLHSDGVLKISQQF</sequence>
<dbReference type="InterPro" id="IPR014758">
    <property type="entry name" value="Met-tRNA_synth"/>
</dbReference>
<dbReference type="OrthoDB" id="5844513at2759"/>
<evidence type="ECO:0000256" key="1">
    <source>
        <dbReference type="ARBA" id="ARBA00012838"/>
    </source>
</evidence>
<dbReference type="Gene3D" id="2.170.220.10">
    <property type="match status" value="1"/>
</dbReference>
<protein>
    <recommendedName>
        <fullName evidence="7">Methionine--tRNA ligase, mitochondrial</fullName>
        <ecNumber evidence="1">6.1.1.10</ecNumber>
    </recommendedName>
    <alternativeName>
        <fullName evidence="8">Mitochondrial methionyl-tRNA synthetase</fullName>
    </alternativeName>
</protein>
<dbReference type="PANTHER" id="PTHR43326:SF1">
    <property type="entry name" value="METHIONINE--TRNA LIGASE, MITOCHONDRIAL"/>
    <property type="match status" value="1"/>
</dbReference>
<keyword evidence="4 10" id="KW-0067">ATP-binding</keyword>
<evidence type="ECO:0000259" key="11">
    <source>
        <dbReference type="Pfam" id="PF09334"/>
    </source>
</evidence>
<keyword evidence="13" id="KW-1185">Reference proteome</keyword>
<reference evidence="12" key="1">
    <citation type="submission" date="2021-10" db="EMBL/GenBank/DDBJ databases">
        <title>Tropical sea cucumber genome reveals ecological adaptation and Cuvierian tubules defense mechanism.</title>
        <authorList>
            <person name="Chen T."/>
        </authorList>
    </citation>
    <scope>NUCLEOTIDE SEQUENCE</scope>
    <source>
        <strain evidence="12">Nanhai2018</strain>
        <tissue evidence="12">Muscle</tissue>
    </source>
</reference>